<gene>
    <name evidence="1" type="ORF">BS47DRAFT_1273421</name>
</gene>
<dbReference type="AlphaFoldDB" id="A0A9P6B9X0"/>
<evidence type="ECO:0000313" key="1">
    <source>
        <dbReference type="EMBL" id="KAF9520438.1"/>
    </source>
</evidence>
<sequence>YALTLIDALMKEVPSHCLVGLLCNITCQLHCALLKWNYLDSWLPQLHFGTSMFSFFLGKYPLSTIYY</sequence>
<name>A0A9P6B9X0_9AGAM</name>
<keyword evidence="2" id="KW-1185">Reference proteome</keyword>
<dbReference type="Proteomes" id="UP000886523">
    <property type="component" value="Unassembled WGS sequence"/>
</dbReference>
<feature type="non-terminal residue" evidence="1">
    <location>
        <position position="1"/>
    </location>
</feature>
<comment type="caution">
    <text evidence="1">The sequence shown here is derived from an EMBL/GenBank/DDBJ whole genome shotgun (WGS) entry which is preliminary data.</text>
</comment>
<feature type="non-terminal residue" evidence="1">
    <location>
        <position position="67"/>
    </location>
</feature>
<protein>
    <submittedName>
        <fullName evidence="1">Uncharacterized protein</fullName>
    </submittedName>
</protein>
<reference evidence="1" key="1">
    <citation type="journal article" date="2020" name="Nat. Commun.">
        <title>Large-scale genome sequencing of mycorrhizal fungi provides insights into the early evolution of symbiotic traits.</title>
        <authorList>
            <person name="Miyauchi S."/>
            <person name="Kiss E."/>
            <person name="Kuo A."/>
            <person name="Drula E."/>
            <person name="Kohler A."/>
            <person name="Sanchez-Garcia M."/>
            <person name="Morin E."/>
            <person name="Andreopoulos B."/>
            <person name="Barry K.W."/>
            <person name="Bonito G."/>
            <person name="Buee M."/>
            <person name="Carver A."/>
            <person name="Chen C."/>
            <person name="Cichocki N."/>
            <person name="Clum A."/>
            <person name="Culley D."/>
            <person name="Crous P.W."/>
            <person name="Fauchery L."/>
            <person name="Girlanda M."/>
            <person name="Hayes R.D."/>
            <person name="Keri Z."/>
            <person name="LaButti K."/>
            <person name="Lipzen A."/>
            <person name="Lombard V."/>
            <person name="Magnuson J."/>
            <person name="Maillard F."/>
            <person name="Murat C."/>
            <person name="Nolan M."/>
            <person name="Ohm R.A."/>
            <person name="Pangilinan J."/>
            <person name="Pereira M.F."/>
            <person name="Perotto S."/>
            <person name="Peter M."/>
            <person name="Pfister S."/>
            <person name="Riley R."/>
            <person name="Sitrit Y."/>
            <person name="Stielow J.B."/>
            <person name="Szollosi G."/>
            <person name="Zifcakova L."/>
            <person name="Stursova M."/>
            <person name="Spatafora J.W."/>
            <person name="Tedersoo L."/>
            <person name="Vaario L.M."/>
            <person name="Yamada A."/>
            <person name="Yan M."/>
            <person name="Wang P."/>
            <person name="Xu J."/>
            <person name="Bruns T."/>
            <person name="Baldrian P."/>
            <person name="Vilgalys R."/>
            <person name="Dunand C."/>
            <person name="Henrissat B."/>
            <person name="Grigoriev I.V."/>
            <person name="Hibbett D."/>
            <person name="Nagy L.G."/>
            <person name="Martin F.M."/>
        </authorList>
    </citation>
    <scope>NUCLEOTIDE SEQUENCE</scope>
    <source>
        <strain evidence="1">UP504</strain>
    </source>
</reference>
<dbReference type="EMBL" id="MU128912">
    <property type="protein sequence ID" value="KAF9520438.1"/>
    <property type="molecule type" value="Genomic_DNA"/>
</dbReference>
<evidence type="ECO:0000313" key="2">
    <source>
        <dbReference type="Proteomes" id="UP000886523"/>
    </source>
</evidence>
<dbReference type="OrthoDB" id="2505730at2759"/>
<organism evidence="1 2">
    <name type="scientific">Hydnum rufescens UP504</name>
    <dbReference type="NCBI Taxonomy" id="1448309"/>
    <lineage>
        <taxon>Eukaryota</taxon>
        <taxon>Fungi</taxon>
        <taxon>Dikarya</taxon>
        <taxon>Basidiomycota</taxon>
        <taxon>Agaricomycotina</taxon>
        <taxon>Agaricomycetes</taxon>
        <taxon>Cantharellales</taxon>
        <taxon>Hydnaceae</taxon>
        <taxon>Hydnum</taxon>
    </lineage>
</organism>
<accession>A0A9P6B9X0</accession>
<proteinExistence type="predicted"/>